<accession>A0A7Z9DZL3</accession>
<dbReference type="RefSeq" id="WP_083621423.1">
    <property type="nucleotide sequence ID" value="NZ_LR734869.1"/>
</dbReference>
<dbReference type="PANTHER" id="PTHR10799">
    <property type="entry name" value="SNF2/RAD54 HELICASE FAMILY"/>
    <property type="match status" value="1"/>
</dbReference>
<name>A0A7Z9DZL3_9CYAN</name>
<dbReference type="OrthoDB" id="9814088at2"/>
<dbReference type="SUPFAM" id="SSF52540">
    <property type="entry name" value="P-loop containing nucleoside triphosphate hydrolases"/>
    <property type="match status" value="2"/>
</dbReference>
<feature type="domain" description="Helicase ATP-binding" evidence="2">
    <location>
        <begin position="576"/>
        <end position="739"/>
    </location>
</feature>
<dbReference type="InterPro" id="IPR014001">
    <property type="entry name" value="Helicase_ATP-bd"/>
</dbReference>
<keyword evidence="5" id="KW-1185">Reference proteome</keyword>
<dbReference type="PROSITE" id="PS51192">
    <property type="entry name" value="HELICASE_ATP_BIND_1"/>
    <property type="match status" value="1"/>
</dbReference>
<dbReference type="GO" id="GO:0016787">
    <property type="term" value="F:hydrolase activity"/>
    <property type="evidence" value="ECO:0007669"/>
    <property type="project" value="UniProtKB-KW"/>
</dbReference>
<keyword evidence="4" id="KW-0067">ATP-binding</keyword>
<keyword evidence="1" id="KW-0378">Hydrolase</keyword>
<dbReference type="InterPro" id="IPR027417">
    <property type="entry name" value="P-loop_NTPase"/>
</dbReference>
<dbReference type="InterPro" id="IPR017964">
    <property type="entry name" value="DNA-dir_DNA_pol_B_CS"/>
</dbReference>
<dbReference type="SMART" id="SM00487">
    <property type="entry name" value="DEXDc"/>
    <property type="match status" value="1"/>
</dbReference>
<dbReference type="PROSITE" id="PS51194">
    <property type="entry name" value="HELICASE_CTER"/>
    <property type="match status" value="1"/>
</dbReference>
<dbReference type="InterPro" id="IPR038718">
    <property type="entry name" value="SNF2-like_sf"/>
</dbReference>
<dbReference type="Gene3D" id="3.40.50.10810">
    <property type="entry name" value="Tandem AAA-ATPase domain"/>
    <property type="match status" value="1"/>
</dbReference>
<reference evidence="4" key="1">
    <citation type="submission" date="2019-10" db="EMBL/GenBank/DDBJ databases">
        <authorList>
            <consortium name="Genoscope - CEA"/>
            <person name="William W."/>
        </authorList>
    </citation>
    <scope>NUCLEOTIDE SEQUENCE [LARGE SCALE GENOMIC DNA]</scope>
    <source>
        <strain evidence="4">BBR_PRJEB10992</strain>
    </source>
</reference>
<dbReference type="PROSITE" id="PS00116">
    <property type="entry name" value="DNA_POLYMERASE_B"/>
    <property type="match status" value="1"/>
</dbReference>
<feature type="domain" description="Helicase C-terminal" evidence="3">
    <location>
        <begin position="875"/>
        <end position="1028"/>
    </location>
</feature>
<dbReference type="InterPro" id="IPR022138">
    <property type="entry name" value="DUF3670"/>
</dbReference>
<dbReference type="SMART" id="SM00490">
    <property type="entry name" value="HELICc"/>
    <property type="match status" value="1"/>
</dbReference>
<dbReference type="AlphaFoldDB" id="A0A7Z9DZL3"/>
<dbReference type="CDD" id="cd18012">
    <property type="entry name" value="DEXQc_arch_SWI2_SNF2"/>
    <property type="match status" value="1"/>
</dbReference>
<dbReference type="Pfam" id="PF00176">
    <property type="entry name" value="SNF2-rel_dom"/>
    <property type="match status" value="1"/>
</dbReference>
<protein>
    <submittedName>
        <fullName evidence="4">SNF2-related helicase</fullName>
    </submittedName>
</protein>
<dbReference type="Gene3D" id="3.40.50.300">
    <property type="entry name" value="P-loop containing nucleotide triphosphate hydrolases"/>
    <property type="match status" value="1"/>
</dbReference>
<dbReference type="Pfam" id="PF00271">
    <property type="entry name" value="Helicase_C"/>
    <property type="match status" value="1"/>
</dbReference>
<dbReference type="GO" id="GO:0005524">
    <property type="term" value="F:ATP binding"/>
    <property type="evidence" value="ECO:0007669"/>
    <property type="project" value="InterPro"/>
</dbReference>
<dbReference type="EMBL" id="CZCU02000136">
    <property type="protein sequence ID" value="VXD17830.1"/>
    <property type="molecule type" value="Genomic_DNA"/>
</dbReference>
<evidence type="ECO:0000259" key="3">
    <source>
        <dbReference type="PROSITE" id="PS51194"/>
    </source>
</evidence>
<dbReference type="FunFam" id="3.40.50.300:FF:000533">
    <property type="entry name" value="Helicase, Snf2 family"/>
    <property type="match status" value="1"/>
</dbReference>
<keyword evidence="4" id="KW-0347">Helicase</keyword>
<dbReference type="GO" id="GO:0003676">
    <property type="term" value="F:nucleic acid binding"/>
    <property type="evidence" value="ECO:0007669"/>
    <property type="project" value="InterPro"/>
</dbReference>
<dbReference type="InterPro" id="IPR049730">
    <property type="entry name" value="SNF2/RAD54-like_C"/>
</dbReference>
<evidence type="ECO:0000256" key="1">
    <source>
        <dbReference type="ARBA" id="ARBA00022801"/>
    </source>
</evidence>
<dbReference type="FunFam" id="3.40.50.10810:FF:000057">
    <property type="entry name" value="Snf2/Rad54 family helicase"/>
    <property type="match status" value="1"/>
</dbReference>
<organism evidence="4 5">
    <name type="scientific">Planktothrix serta PCC 8927</name>
    <dbReference type="NCBI Taxonomy" id="671068"/>
    <lineage>
        <taxon>Bacteria</taxon>
        <taxon>Bacillati</taxon>
        <taxon>Cyanobacteriota</taxon>
        <taxon>Cyanophyceae</taxon>
        <taxon>Oscillatoriophycideae</taxon>
        <taxon>Oscillatoriales</taxon>
        <taxon>Microcoleaceae</taxon>
        <taxon>Planktothrix</taxon>
    </lineage>
</organism>
<dbReference type="GO" id="GO:0004386">
    <property type="term" value="F:helicase activity"/>
    <property type="evidence" value="ECO:0007669"/>
    <property type="project" value="UniProtKB-KW"/>
</dbReference>
<evidence type="ECO:0000313" key="5">
    <source>
        <dbReference type="Proteomes" id="UP000184550"/>
    </source>
</evidence>
<dbReference type="InterPro" id="IPR000330">
    <property type="entry name" value="SNF2_N"/>
</dbReference>
<proteinExistence type="predicted"/>
<dbReference type="CDD" id="cd18793">
    <property type="entry name" value="SF2_C_SNF"/>
    <property type="match status" value="1"/>
</dbReference>
<gene>
    <name evidence="4" type="ORF">PL8927_600131</name>
</gene>
<dbReference type="InterPro" id="IPR001650">
    <property type="entry name" value="Helicase_C-like"/>
</dbReference>
<keyword evidence="4" id="KW-0547">Nucleotide-binding</keyword>
<comment type="caution">
    <text evidence="4">The sequence shown here is derived from an EMBL/GenBank/DDBJ whole genome shotgun (WGS) entry which is preliminary data.</text>
</comment>
<evidence type="ECO:0000259" key="2">
    <source>
        <dbReference type="PROSITE" id="PS51192"/>
    </source>
</evidence>
<dbReference type="Pfam" id="PF12419">
    <property type="entry name" value="DUF3670"/>
    <property type="match status" value="1"/>
</dbReference>
<dbReference type="Proteomes" id="UP000184550">
    <property type="component" value="Unassembled WGS sequence"/>
</dbReference>
<evidence type="ECO:0000313" key="4">
    <source>
        <dbReference type="EMBL" id="VXD17830.1"/>
    </source>
</evidence>
<sequence length="1053" mass="119452">MAILHGSWCITPNKSFFLWGETWRRVASESLASEPILPYPFALNDTELLTQPLLKNIELSDIFTNLLSQKIIALPTGISETVGELTPIYSSATNSPQSYLYPWQITGISLNPKQAFQFLQSLPLSTVITSESNLGEDLRFWSHIARWSLDLLARSKFLPQLIQQPDQTIIAQWQPLLDSAIDQARLLRFAKQMPTVCRMVQEQIEGDILAINLPLSPQDIIINFLGTMIDSQVRTVAEEVETKASANAVLLPPTLQAWLQGLGKEDNIIQGELTEIESLETALKNWTSPLQYSLSEQNLFSTAFRLHPPTEDNPNWELEYCLQAIDDPEFIINTHIIWSHPVESFPYRGRTIKHPQETLLKGLGLASKLYPVIESSLQQARPQSCSLNPLQAYEFLKSYAWRFTDSGLGVILPPSLANREGWASRLGLSIKAETPKLKTNERLGLKSLLNFKWQLSIGGQTMTKAEFDRLVSKESPLVEINGEWVELRPSDIKAAKTFFSQRKDEMTLSLEDALRLSTGDTQMIEKLPVVNFEAGGKLQELLNALTNNRSLEPIPNPKDFKGELRPYQARGAGWLSFLEQWGLGACLADDMGLGKTIEFIAFLLHLKENNSLENPVLLVCPTSVLGNWEREVKKFSPTLKVMVHHGDKRAKGKNFAKVIQDKNLVITSYPLTFRDDKELQGVTWQGLVLDEAQNIKNPDAKQSKTVRNINASFKIALTGTPVENRLSELWSIMDFLNPGYLGQRAFFQRRFAIPIEKYGDTDSLKILRSLVQPFILRRLKTDKDIIQDLPEKQENTVFCLLTTEQATLYQKIVDDSLAKIDDAEGIQRRGMILALLVRLKQICNHPVLIEAKVKNSKKSQKPDLIKTQYSGKLQRLTEMLDEVLAEGDRALIFTQFAEWGKVLQPYLEHHFNREILFLYGSTSKNKREEMIDRFQNDPQAPPIMILSLKAGGVGLNLTRANHVFHFDRWWNPAVENQATDRVFRIGQTRNVQVHKFVCTGTLEEKIHDLIESKKALAEQVVSAGEDWLTALDTDQLRTLLILDRNSIIEEEEE</sequence>